<proteinExistence type="predicted"/>
<comment type="caution">
    <text evidence="1">The sequence shown here is derived from an EMBL/GenBank/DDBJ whole genome shotgun (WGS) entry which is preliminary data.</text>
</comment>
<name>A0A549T6S5_METSR</name>
<dbReference type="AlphaFoldDB" id="A0A549T6S5"/>
<evidence type="ECO:0000313" key="1">
    <source>
        <dbReference type="EMBL" id="TRL37577.1"/>
    </source>
</evidence>
<sequence>MSARTTRLNLKARDEFAGLALHEKNAYLQEVARQVVEARGEEFVPLDKESLSRIRRFYSRRSFADLKLEQTQDDGLKAALARLAEAIHTDEVQKVLTHELPSPRASTPKSLVREPPIDDAQLMFFVPSIHDAPIKDDFNLMDIAPFALSKTAGEGVIRYELKDSIITVEGGADVGLATAYDYDIVINMISHLAEATRRYKIDEAKGLRPSLPSRVYRPAAAEILKFCRRELGGKQYEDLERALDRLQATRIKITNLNASRDKSRTKRRETESFPLIGRYKVVSRTTQDRIDQIEIDIPTWVYEGVVKPDGKPSILTLNPDYFLITRPIAKFLYRLARKAAGQTEARYGLSELHKRSGSKLPRHKFRQAIEEIVQSAIPLPDYDLSLIKGEKEPVLRMVNRTRSLPATAAEV</sequence>
<evidence type="ECO:0000313" key="2">
    <source>
        <dbReference type="Proteomes" id="UP000316781"/>
    </source>
</evidence>
<accession>A0A549T6S5</accession>
<dbReference type="Pfam" id="PF10134">
    <property type="entry name" value="RPA"/>
    <property type="match status" value="1"/>
</dbReference>
<reference evidence="1 2" key="1">
    <citation type="submission" date="2019-07" db="EMBL/GenBank/DDBJ databases">
        <title>Ln-dependent methylotrophs.</title>
        <authorList>
            <person name="Tani A."/>
        </authorList>
    </citation>
    <scope>NUCLEOTIDE SEQUENCE [LARGE SCALE GENOMIC DNA]</scope>
    <source>
        <strain evidence="1 2">SM89A</strain>
    </source>
</reference>
<dbReference type="Proteomes" id="UP000316781">
    <property type="component" value="Unassembled WGS sequence"/>
</dbReference>
<gene>
    <name evidence="1" type="ORF">FM996_02110</name>
</gene>
<dbReference type="EMBL" id="VJMF01000010">
    <property type="protein sequence ID" value="TRL37577.1"/>
    <property type="molecule type" value="Genomic_DNA"/>
</dbReference>
<dbReference type="RefSeq" id="WP_142861621.1">
    <property type="nucleotide sequence ID" value="NZ_VJMF01000010.1"/>
</dbReference>
<dbReference type="InterPro" id="IPR018777">
    <property type="entry name" value="Replication_initiator_prot_A"/>
</dbReference>
<protein>
    <submittedName>
        <fullName evidence="1">Replication initiator protein A</fullName>
    </submittedName>
</protein>
<organism evidence="1 2">
    <name type="scientific">Methylosinus sporium</name>
    <dbReference type="NCBI Taxonomy" id="428"/>
    <lineage>
        <taxon>Bacteria</taxon>
        <taxon>Pseudomonadati</taxon>
        <taxon>Pseudomonadota</taxon>
        <taxon>Alphaproteobacteria</taxon>
        <taxon>Hyphomicrobiales</taxon>
        <taxon>Methylocystaceae</taxon>
        <taxon>Methylosinus</taxon>
    </lineage>
</organism>